<proteinExistence type="predicted"/>
<sequence>MYRVQVWDDDANRYVDVVLSFDRWGAVGFRHAQFGDTPAEYDDPEEAWRDAVDLQERFGNAIVTLLDMSTGERHFDECNLPEIGANISEASAAPEIWTDDWIIQRAVRKRPMSAGGDVYEPWSGYTHPMTRDQAVKALEECEERWPEHEFRAHRLRLEEKVAADAIDRARRFVRSRKHD</sequence>
<reference evidence="1" key="1">
    <citation type="submission" date="2016-01" db="EMBL/GenBank/DDBJ databases">
        <authorList>
            <person name="Peeters C."/>
        </authorList>
    </citation>
    <scope>NUCLEOTIDE SEQUENCE [LARGE SCALE GENOMIC DNA]</scope>
    <source>
        <strain evidence="1">LMG 22940</strain>
    </source>
</reference>
<accession>A0A158KQT4</accession>
<name>A0A158KQT4_9BURK</name>
<dbReference type="AlphaFoldDB" id="A0A158KQT4"/>
<comment type="caution">
    <text evidence="1">The sequence shown here is derived from an EMBL/GenBank/DDBJ whole genome shotgun (WGS) entry which is preliminary data.</text>
</comment>
<organism evidence="1 2">
    <name type="scientific">Caballeronia choica</name>
    <dbReference type="NCBI Taxonomy" id="326476"/>
    <lineage>
        <taxon>Bacteria</taxon>
        <taxon>Pseudomonadati</taxon>
        <taxon>Pseudomonadota</taxon>
        <taxon>Betaproteobacteria</taxon>
        <taxon>Burkholderiales</taxon>
        <taxon>Burkholderiaceae</taxon>
        <taxon>Caballeronia</taxon>
    </lineage>
</organism>
<gene>
    <name evidence="1" type="ORF">AWB68_06907</name>
</gene>
<evidence type="ECO:0000313" key="1">
    <source>
        <dbReference type="EMBL" id="SAL83444.1"/>
    </source>
</evidence>
<dbReference type="OrthoDB" id="9100749at2"/>
<dbReference type="EMBL" id="FCON02000138">
    <property type="protein sequence ID" value="SAL83444.1"/>
    <property type="molecule type" value="Genomic_DNA"/>
</dbReference>
<keyword evidence="2" id="KW-1185">Reference proteome</keyword>
<dbReference type="RefSeq" id="WP_087648807.1">
    <property type="nucleotide sequence ID" value="NZ_FCON02000138.1"/>
</dbReference>
<evidence type="ECO:0000313" key="2">
    <source>
        <dbReference type="Proteomes" id="UP000054770"/>
    </source>
</evidence>
<protein>
    <submittedName>
        <fullName evidence="1">Uncharacterized protein</fullName>
    </submittedName>
</protein>
<dbReference type="Proteomes" id="UP000054770">
    <property type="component" value="Unassembled WGS sequence"/>
</dbReference>